<dbReference type="InterPro" id="IPR016032">
    <property type="entry name" value="Sig_transdc_resp-reg_C-effctor"/>
</dbReference>
<keyword evidence="1" id="KW-0805">Transcription regulation</keyword>
<dbReference type="EMBL" id="JBHSMZ010000001">
    <property type="protein sequence ID" value="MFC5547680.1"/>
    <property type="molecule type" value="Genomic_DNA"/>
</dbReference>
<organism evidence="5 6">
    <name type="scientific">Massilia aerilata</name>
    <dbReference type="NCBI Taxonomy" id="453817"/>
    <lineage>
        <taxon>Bacteria</taxon>
        <taxon>Pseudomonadati</taxon>
        <taxon>Pseudomonadota</taxon>
        <taxon>Betaproteobacteria</taxon>
        <taxon>Burkholderiales</taxon>
        <taxon>Oxalobacteraceae</taxon>
        <taxon>Telluria group</taxon>
        <taxon>Massilia</taxon>
    </lineage>
</organism>
<dbReference type="CDD" id="cd06170">
    <property type="entry name" value="LuxR_C_like"/>
    <property type="match status" value="1"/>
</dbReference>
<dbReference type="Proteomes" id="UP001596086">
    <property type="component" value="Unassembled WGS sequence"/>
</dbReference>
<accession>A0ABW0RVX8</accession>
<evidence type="ECO:0000313" key="5">
    <source>
        <dbReference type="EMBL" id="MFC5547680.1"/>
    </source>
</evidence>
<reference evidence="6" key="1">
    <citation type="journal article" date="2019" name="Int. J. Syst. Evol. Microbiol.">
        <title>The Global Catalogue of Microorganisms (GCM) 10K type strain sequencing project: providing services to taxonomists for standard genome sequencing and annotation.</title>
        <authorList>
            <consortium name="The Broad Institute Genomics Platform"/>
            <consortium name="The Broad Institute Genome Sequencing Center for Infectious Disease"/>
            <person name="Wu L."/>
            <person name="Ma J."/>
        </authorList>
    </citation>
    <scope>NUCLEOTIDE SEQUENCE [LARGE SCALE GENOMIC DNA]</scope>
    <source>
        <strain evidence="6">CGMCC 4.5798</strain>
    </source>
</reference>
<feature type="domain" description="HTH luxR-type" evidence="4">
    <location>
        <begin position="251"/>
        <end position="316"/>
    </location>
</feature>
<name>A0ABW0RVX8_9BURK</name>
<evidence type="ECO:0000256" key="1">
    <source>
        <dbReference type="ARBA" id="ARBA00023015"/>
    </source>
</evidence>
<keyword evidence="2" id="KW-0238">DNA-binding</keyword>
<dbReference type="RefSeq" id="WP_379767393.1">
    <property type="nucleotide sequence ID" value="NZ_JBHSMZ010000001.1"/>
</dbReference>
<evidence type="ECO:0000256" key="3">
    <source>
        <dbReference type="ARBA" id="ARBA00023163"/>
    </source>
</evidence>
<dbReference type="PANTHER" id="PTHR44688">
    <property type="entry name" value="DNA-BINDING TRANSCRIPTIONAL ACTIVATOR DEVR_DOSR"/>
    <property type="match status" value="1"/>
</dbReference>
<dbReference type="SUPFAM" id="SSF46894">
    <property type="entry name" value="C-terminal effector domain of the bipartite response regulators"/>
    <property type="match status" value="1"/>
</dbReference>
<gene>
    <name evidence="5" type="ORF">ACFPO9_04035</name>
</gene>
<dbReference type="Gene3D" id="1.10.10.10">
    <property type="entry name" value="Winged helix-like DNA-binding domain superfamily/Winged helix DNA-binding domain"/>
    <property type="match status" value="1"/>
</dbReference>
<evidence type="ECO:0000259" key="4">
    <source>
        <dbReference type="PROSITE" id="PS50043"/>
    </source>
</evidence>
<dbReference type="InterPro" id="IPR036388">
    <property type="entry name" value="WH-like_DNA-bd_sf"/>
</dbReference>
<evidence type="ECO:0000313" key="6">
    <source>
        <dbReference type="Proteomes" id="UP001596086"/>
    </source>
</evidence>
<comment type="caution">
    <text evidence="5">The sequence shown here is derived from an EMBL/GenBank/DDBJ whole genome shotgun (WGS) entry which is preliminary data.</text>
</comment>
<protein>
    <submittedName>
        <fullName evidence="5">Response regulator transcription factor</fullName>
    </submittedName>
</protein>
<keyword evidence="3" id="KW-0804">Transcription</keyword>
<dbReference type="SMART" id="SM00421">
    <property type="entry name" value="HTH_LUXR"/>
    <property type="match status" value="1"/>
</dbReference>
<dbReference type="Pfam" id="PF00196">
    <property type="entry name" value="GerE"/>
    <property type="match status" value="1"/>
</dbReference>
<evidence type="ECO:0000256" key="2">
    <source>
        <dbReference type="ARBA" id="ARBA00023125"/>
    </source>
</evidence>
<keyword evidence="6" id="KW-1185">Reference proteome</keyword>
<dbReference type="PRINTS" id="PR00038">
    <property type="entry name" value="HTHLUXR"/>
</dbReference>
<dbReference type="PROSITE" id="PS50043">
    <property type="entry name" value="HTH_LUXR_2"/>
    <property type="match status" value="1"/>
</dbReference>
<dbReference type="InterPro" id="IPR000792">
    <property type="entry name" value="Tscrpt_reg_LuxR_C"/>
</dbReference>
<proteinExistence type="predicted"/>
<dbReference type="PANTHER" id="PTHR44688:SF16">
    <property type="entry name" value="DNA-BINDING TRANSCRIPTIONAL ACTIVATOR DEVR_DOSR"/>
    <property type="match status" value="1"/>
</dbReference>
<sequence>MHPVSRALLKLYDDCLTLAIDQFQVAIFDHLQSMVRFDTARLIGVDMAGGSATVRSSILFREPESMPLHWEEISKLDTVLSTVASTPGRACNYNARQRYSAPKVAIVLDYTTRFRHMNGLVVATTNGVPGYLEGLSLYRARDEQPFKPADESIIESFAPHIQQALQINRALAQRCEEQAAPFAIVSAAGAFNFCSPRLFEMLCTEFPGWRGPLVPALVRHRLATGSAYAMSTLPVELRLRRFGSVWLMTALPLASSGLTLREAAVAKLFAQGKSHKEVARSLNLAPATVRNFLQRIYQKLDVHDKASLAVRLMAREA</sequence>